<dbReference type="SUPFAM" id="SSF51306">
    <property type="entry name" value="LexA/Signal peptidase"/>
    <property type="match status" value="2"/>
</dbReference>
<dbReference type="Gene3D" id="2.10.109.10">
    <property type="entry name" value="Umud Fragment, subunit A"/>
    <property type="match status" value="2"/>
</dbReference>
<dbReference type="PANTHER" id="PTHR43390:SF1">
    <property type="entry name" value="CHLOROPLAST PROCESSING PEPTIDASE"/>
    <property type="match status" value="1"/>
</dbReference>
<reference evidence="7" key="1">
    <citation type="journal article" date="2015" name="Nature">
        <title>Complex archaea that bridge the gap between prokaryotes and eukaryotes.</title>
        <authorList>
            <person name="Spang A."/>
            <person name="Saw J.H."/>
            <person name="Jorgensen S.L."/>
            <person name="Zaremba-Niedzwiedzka K."/>
            <person name="Martijn J."/>
            <person name="Lind A.E."/>
            <person name="van Eijk R."/>
            <person name="Schleper C."/>
            <person name="Guy L."/>
            <person name="Ettema T.J."/>
        </authorList>
    </citation>
    <scope>NUCLEOTIDE SEQUENCE</scope>
</reference>
<gene>
    <name evidence="7" type="ORF">LCGC14_1328140</name>
</gene>
<dbReference type="GO" id="GO:0009003">
    <property type="term" value="F:signal peptidase activity"/>
    <property type="evidence" value="ECO:0007669"/>
    <property type="project" value="UniProtKB-EC"/>
</dbReference>
<evidence type="ECO:0000256" key="1">
    <source>
        <dbReference type="ARBA" id="ARBA00000677"/>
    </source>
</evidence>
<evidence type="ECO:0000256" key="3">
    <source>
        <dbReference type="ARBA" id="ARBA00013208"/>
    </source>
</evidence>
<dbReference type="GO" id="GO:0016020">
    <property type="term" value="C:membrane"/>
    <property type="evidence" value="ECO:0007669"/>
    <property type="project" value="InterPro"/>
</dbReference>
<sequence>MGKAELKSGIDKKKGKKKKGFVRENFESILIAIALAFILRIFVVEAFKIPTGSMAPTLLGQHRVVKCPNCSWKFESDYHANYARCSNCFYKINMSGYMKRGGNRILVNKFVYDFGTPKRWDISVFKYPFSDVTCLSCGYTSRQSTICKKCSNDIKRENYLKGKINSIKGYLGLTQYHKVVCKTCSTKEIIVCEQCGSTNVRIARKNYIKRVIGLPEERLQIVNGDIYINGRVERKPAKVQEELWAPVFDSNYPGKQEIVKNWEAKDDFWDIDKRQLHLKLPEGFTQASYATFERQITDYNVYNSRITNAIDGDIMVKFDVVTSRNSGGISIILEKDEKTFEAFIRSRGEKRESYLKMSNMIIVSDANTFIELENKCRIEFSNVDKRVSLKLNDSEVFSHTYDDDLLPSGNYTKHSKLKIGGVNTEAVFKNISIFRDVYYTNAGEWGTLRPAEIGEKEYFFLGDNSRNSNDSRFWKFVPESSLVGKAFMVFWPLRTIKFIR</sequence>
<keyword evidence="5" id="KW-0812">Transmembrane</keyword>
<proteinExistence type="inferred from homology"/>
<dbReference type="CDD" id="cd06530">
    <property type="entry name" value="S26_SPase_I"/>
    <property type="match status" value="2"/>
</dbReference>
<comment type="catalytic activity">
    <reaction evidence="1">
        <text>Cleavage of hydrophobic, N-terminal signal or leader sequences from secreted and periplasmic proteins.</text>
        <dbReference type="EC" id="3.4.21.89"/>
    </reaction>
</comment>
<evidence type="ECO:0000256" key="5">
    <source>
        <dbReference type="SAM" id="Phobius"/>
    </source>
</evidence>
<dbReference type="InterPro" id="IPR000223">
    <property type="entry name" value="Pept_S26A_signal_pept_1"/>
</dbReference>
<keyword evidence="5" id="KW-1133">Transmembrane helix</keyword>
<evidence type="ECO:0000256" key="2">
    <source>
        <dbReference type="ARBA" id="ARBA00009370"/>
    </source>
</evidence>
<comment type="similarity">
    <text evidence="2">Belongs to the peptidase S26 family.</text>
</comment>
<dbReference type="InterPro" id="IPR019758">
    <property type="entry name" value="Pept_S26A_signal_pept_1_CS"/>
</dbReference>
<name>A0A0F9KHI2_9ZZZZ</name>
<dbReference type="AlphaFoldDB" id="A0A0F9KHI2"/>
<dbReference type="PANTHER" id="PTHR43390">
    <property type="entry name" value="SIGNAL PEPTIDASE I"/>
    <property type="match status" value="1"/>
</dbReference>
<keyword evidence="5" id="KW-0472">Membrane</keyword>
<protein>
    <recommendedName>
        <fullName evidence="3">signal peptidase I</fullName>
        <ecNumber evidence="3">3.4.21.89</ecNumber>
    </recommendedName>
</protein>
<organism evidence="7">
    <name type="scientific">marine sediment metagenome</name>
    <dbReference type="NCBI Taxonomy" id="412755"/>
    <lineage>
        <taxon>unclassified sequences</taxon>
        <taxon>metagenomes</taxon>
        <taxon>ecological metagenomes</taxon>
    </lineage>
</organism>
<dbReference type="InterPro" id="IPR036286">
    <property type="entry name" value="LexA/Signal_pep-like_sf"/>
</dbReference>
<feature type="domain" description="Peptidase S26" evidence="6">
    <location>
        <begin position="102"/>
        <end position="238"/>
    </location>
</feature>
<accession>A0A0F9KHI2</accession>
<feature type="domain" description="Peptidase S26" evidence="6">
    <location>
        <begin position="24"/>
        <end position="65"/>
    </location>
</feature>
<feature type="domain" description="Peptidase S26" evidence="6">
    <location>
        <begin position="439"/>
        <end position="491"/>
    </location>
</feature>
<dbReference type="EC" id="3.4.21.89" evidence="3"/>
<dbReference type="PROSITE" id="PS00761">
    <property type="entry name" value="SPASE_I_3"/>
    <property type="match status" value="1"/>
</dbReference>
<dbReference type="PRINTS" id="PR00727">
    <property type="entry name" value="LEADERPTASE"/>
</dbReference>
<evidence type="ECO:0000313" key="7">
    <source>
        <dbReference type="EMBL" id="KKM81604.1"/>
    </source>
</evidence>
<dbReference type="GO" id="GO:0004252">
    <property type="term" value="F:serine-type endopeptidase activity"/>
    <property type="evidence" value="ECO:0007669"/>
    <property type="project" value="InterPro"/>
</dbReference>
<dbReference type="Pfam" id="PF10502">
    <property type="entry name" value="Peptidase_S26"/>
    <property type="match status" value="3"/>
</dbReference>
<evidence type="ECO:0000256" key="4">
    <source>
        <dbReference type="ARBA" id="ARBA00022801"/>
    </source>
</evidence>
<comment type="caution">
    <text evidence="7">The sequence shown here is derived from an EMBL/GenBank/DDBJ whole genome shotgun (WGS) entry which is preliminary data.</text>
</comment>
<dbReference type="InterPro" id="IPR019533">
    <property type="entry name" value="Peptidase_S26"/>
</dbReference>
<dbReference type="EMBL" id="LAZR01007995">
    <property type="protein sequence ID" value="KKM81604.1"/>
    <property type="molecule type" value="Genomic_DNA"/>
</dbReference>
<keyword evidence="4" id="KW-0378">Hydrolase</keyword>
<feature type="transmembrane region" description="Helical" evidence="5">
    <location>
        <begin position="21"/>
        <end position="43"/>
    </location>
</feature>
<evidence type="ECO:0000259" key="6">
    <source>
        <dbReference type="Pfam" id="PF10502"/>
    </source>
</evidence>
<dbReference type="GO" id="GO:0006465">
    <property type="term" value="P:signal peptide processing"/>
    <property type="evidence" value="ECO:0007669"/>
    <property type="project" value="InterPro"/>
</dbReference>